<dbReference type="GO" id="GO:0006355">
    <property type="term" value="P:regulation of DNA-templated transcription"/>
    <property type="evidence" value="ECO:0007669"/>
    <property type="project" value="InterPro"/>
</dbReference>
<dbReference type="Proteomes" id="UP000031620">
    <property type="component" value="Plasmid pLOOC260-1"/>
</dbReference>
<reference evidence="1 2" key="1">
    <citation type="submission" date="2014-11" db="EMBL/GenBank/DDBJ databases">
        <title>Complete genome sequence and analysis of Lactobacillus hokkaidonensis LOOC260T.</title>
        <authorList>
            <person name="Tanizawa Y."/>
            <person name="Tohno M."/>
            <person name="Kaminuma E."/>
            <person name="Nakamura Y."/>
            <person name="Arita M."/>
        </authorList>
    </citation>
    <scope>NUCLEOTIDE SEQUENCE [LARGE SCALE GENOMIC DNA]</scope>
    <source>
        <strain evidence="1 2">LOOC260</strain>
        <plasmid evidence="2">pLOOC260-1 DNA</plasmid>
    </source>
</reference>
<dbReference type="Gene3D" id="1.10.1220.10">
    <property type="entry name" value="Met repressor-like"/>
    <property type="match status" value="1"/>
</dbReference>
<dbReference type="EMBL" id="AP014681">
    <property type="protein sequence ID" value="BAP86779.1"/>
    <property type="molecule type" value="Genomic_DNA"/>
</dbReference>
<dbReference type="InterPro" id="IPR053842">
    <property type="entry name" value="NikA-like"/>
</dbReference>
<accession>A0A0A1H0J0</accession>
<dbReference type="GeneID" id="96667142"/>
<name>A0A0A1H0J0_9LACO</name>
<dbReference type="Pfam" id="PF21983">
    <property type="entry name" value="NikA-like"/>
    <property type="match status" value="1"/>
</dbReference>
<evidence type="ECO:0000313" key="2">
    <source>
        <dbReference type="Proteomes" id="UP000031620"/>
    </source>
</evidence>
<sequence>MSNTIIKNKTISTRVTPDISERAKANLAKQGLTVSEYIRLSLVKAANNEVRLVSFLDSPEALAAKKEAETGQVKNIGSLTDFEDWIDKLDAN</sequence>
<protein>
    <submittedName>
        <fullName evidence="1">Addiction module antitoxin, RelB-like protein</fullName>
    </submittedName>
</protein>
<dbReference type="AlphaFoldDB" id="A0A0A1H0J0"/>
<organism evidence="1 2">
    <name type="scientific">Paucilactobacillus hokkaidonensis JCM 18461</name>
    <dbReference type="NCBI Taxonomy" id="1291742"/>
    <lineage>
        <taxon>Bacteria</taxon>
        <taxon>Bacillati</taxon>
        <taxon>Bacillota</taxon>
        <taxon>Bacilli</taxon>
        <taxon>Lactobacillales</taxon>
        <taxon>Lactobacillaceae</taxon>
        <taxon>Paucilactobacillus</taxon>
    </lineage>
</organism>
<dbReference type="InterPro" id="IPR013321">
    <property type="entry name" value="Arc_rbn_hlx_hlx"/>
</dbReference>
<keyword evidence="1" id="KW-0614">Plasmid</keyword>
<gene>
    <name evidence="1" type="primary">relB</name>
    <name evidence="1" type="ORF">LOOC260_200050</name>
</gene>
<dbReference type="RefSeq" id="WP_003625288.1">
    <property type="nucleotide sequence ID" value="NZ_AP014681.1"/>
</dbReference>
<dbReference type="SMR" id="A0A0A1H0J0"/>
<dbReference type="KEGG" id="lho:LOOC260_200050"/>
<evidence type="ECO:0000313" key="1">
    <source>
        <dbReference type="EMBL" id="BAP86779.1"/>
    </source>
</evidence>
<dbReference type="HOGENOM" id="CLU_184410_0_0_9"/>
<proteinExistence type="predicted"/>
<geneLocation type="plasmid" evidence="2">
    <name>pLOOC260-1 DNA</name>
</geneLocation>